<dbReference type="SUPFAM" id="SSF54160">
    <property type="entry name" value="Chromo domain-like"/>
    <property type="match status" value="1"/>
</dbReference>
<feature type="compositionally biased region" description="Low complexity" evidence="3">
    <location>
        <begin position="153"/>
        <end position="168"/>
    </location>
</feature>
<reference evidence="4" key="1">
    <citation type="submission" date="2021-02" db="EMBL/GenBank/DDBJ databases">
        <authorList>
            <person name="Syme A R."/>
            <person name="Syme A R."/>
            <person name="Moolhuijzen P."/>
        </authorList>
    </citation>
    <scope>NUCLEOTIDE SEQUENCE</scope>
    <source>
        <strain evidence="4">W1-1</strain>
    </source>
</reference>
<accession>A0A6S6W5F9</accession>
<evidence type="ECO:0000256" key="3">
    <source>
        <dbReference type="SAM" id="MobiDB-lite"/>
    </source>
</evidence>
<dbReference type="InterPro" id="IPR021006">
    <property type="entry name" value="Hda2/3"/>
</dbReference>
<feature type="region of interest" description="Disordered" evidence="3">
    <location>
        <begin position="99"/>
        <end position="178"/>
    </location>
</feature>
<feature type="compositionally biased region" description="Low complexity" evidence="3">
    <location>
        <begin position="609"/>
        <end position="625"/>
    </location>
</feature>
<dbReference type="InterPro" id="IPR000953">
    <property type="entry name" value="Chromo/chromo_shadow_dom"/>
</dbReference>
<feature type="coiled-coil region" evidence="2">
    <location>
        <begin position="1269"/>
        <end position="1296"/>
    </location>
</feature>
<feature type="compositionally biased region" description="Polar residues" evidence="3">
    <location>
        <begin position="454"/>
        <end position="465"/>
    </location>
</feature>
<comment type="subunit">
    <text evidence="1">Component of the NuA4 histone acetyltransferase complex.</text>
</comment>
<name>A0A6S6W5F9_9PLEO</name>
<feature type="region of interest" description="Disordered" evidence="3">
    <location>
        <begin position="283"/>
        <end position="373"/>
    </location>
</feature>
<protein>
    <submittedName>
        <fullName evidence="4">HDA2-3 multi-domain protein</fullName>
    </submittedName>
</protein>
<feature type="region of interest" description="Disordered" evidence="3">
    <location>
        <begin position="1304"/>
        <end position="1341"/>
    </location>
</feature>
<feature type="region of interest" description="Disordered" evidence="3">
    <location>
        <begin position="609"/>
        <end position="648"/>
    </location>
</feature>
<dbReference type="Gene3D" id="2.40.50.40">
    <property type="match status" value="1"/>
</dbReference>
<feature type="compositionally biased region" description="Polar residues" evidence="3">
    <location>
        <begin position="415"/>
        <end position="427"/>
    </location>
</feature>
<feature type="region of interest" description="Disordered" evidence="3">
    <location>
        <begin position="193"/>
        <end position="269"/>
    </location>
</feature>
<dbReference type="EMBL" id="HG992982">
    <property type="protein sequence ID" value="CAE7185915.1"/>
    <property type="molecule type" value="Genomic_DNA"/>
</dbReference>
<keyword evidence="2" id="KW-0175">Coiled coil</keyword>
<dbReference type="GO" id="GO:0006338">
    <property type="term" value="P:chromatin remodeling"/>
    <property type="evidence" value="ECO:0007669"/>
    <property type="project" value="UniProtKB-ARBA"/>
</dbReference>
<dbReference type="PROSITE" id="PS50013">
    <property type="entry name" value="CHROMO_2"/>
    <property type="match status" value="1"/>
</dbReference>
<feature type="compositionally biased region" description="Low complexity" evidence="3">
    <location>
        <begin position="362"/>
        <end position="372"/>
    </location>
</feature>
<feature type="compositionally biased region" description="Polar residues" evidence="3">
    <location>
        <begin position="101"/>
        <end position="122"/>
    </location>
</feature>
<feature type="compositionally biased region" description="Polar residues" evidence="3">
    <location>
        <begin position="295"/>
        <end position="307"/>
    </location>
</feature>
<feature type="region of interest" description="Disordered" evidence="3">
    <location>
        <begin position="409"/>
        <end position="467"/>
    </location>
</feature>
<evidence type="ECO:0000256" key="2">
    <source>
        <dbReference type="SAM" id="Coils"/>
    </source>
</evidence>
<sequence length="1341" mass="148562">MVLVKLGSDSPEALLTPPFAHYGCNVLHWRIRDSEAESPTFWEADCILAEKVVGGKRKYHIKWKGSDPVTGKPWPTSWEPEGNANRLLIADWNQKKALRANDSTVEQSKTRGLSEQQHQAQPSRRIRNSRVVDSSPECDRSSSSTAPSTTVQSRGSSASVATSSTHISPHIRIAPRGESLGRDEYGLFSQLASTPEKSQDTDLDSSQLFAARPPSRPRSRSRLYSPSIVLDSQSSTGEASFVPITQRSDFTNQQSTNTNESHLEETTEDSGLLDILQEAASRAVSPAVSIPETIPDTTAESSQTQLQELDDVTHVSGQHHDDVDEEEVEQVADSQRQDNELEYTELEPPTTASQPASEHAPQSTAQCDQQQQTLISHEQNSTQVEANTSTGFVDIAEITISTNTATTVLGGRNAQRPQESDTISDSVQIGRGRVDDASQPLVSQQAGVREDSQGRLTESSVSEPSQHLIREQNAQFVPLEPLEAELSFQEDTTQSIRPTIEKDYCAHRASSESRHDSSQESPDQSCRSLDHSASPIPYPPSYSLRTQHSPPPRPFTPVPTSSPSIMAGESTADIVKRELDEALAKALAENPFTPRKRFNKASFMASMKAPESLATTPASSPTPSSKQIRANDATEGTRSPSAVPDHSPIAHIPTSLRNVAYAPSAEETAIAVSVAPPEPVEVEATVPAEPTVPPVPVSIASEDMEVSDADDEDNESLLNDEVELAEQEYIVPLYIQGRQRNMYAQSIADKKDVLDRFLKNHRDFNPVSQIEDFLSFLRAIETHIDLTFAEAGMSFQDAASATQVEHVHDWTLENATKFMFLHTLFHKLRDDEPQKHVVLVTEKDDDELFKILKTFCEAEYINFNMPTRDHRANRADIVGNLLVTIIPNDASPVLRPADLIVCLDGVQDATQIRRKNWAKSADRNVVPVVHLVIPRTVGHIERYILASLDQRNRLHTILATLAQLRPDIGSAIDDTTPQPAVCAELVASWIRDQTEGAEQSWPIPSIGGFKEVIQFQTQFSQPSTDSPVAPERIKRPLVDEELDPAKRMRFTPQPQPVSSSIDKEPEITHISDSMPGTVIDDPDLRIRLAQLEEAYKKEYESRKAEERRFREHEESWDRQQTIHENLAREYRLLVNKLHVTEAKLDTQTKQNATLTERLTSRTTEVRELKGQLAEQRATHLLSPENQIAEITNLRNRLAAALEEKDRAVKAASTADKMLQYTKEVYRDAQTAASTSTARITDLEAENARLSKMSSGEAAKLKDLHFGSSYALLEEKVKNLTAELTIVKRTLHTKEEEVLRLRTMGRPGVGTRGTSATPQPKIRSRAGSPSLTGGRVANLRNG</sequence>
<dbReference type="GO" id="GO:0070823">
    <property type="term" value="C:HDA1 complex"/>
    <property type="evidence" value="ECO:0007669"/>
    <property type="project" value="InterPro"/>
</dbReference>
<evidence type="ECO:0000256" key="1">
    <source>
        <dbReference type="ARBA" id="ARBA00011353"/>
    </source>
</evidence>
<feature type="compositionally biased region" description="Polar residues" evidence="3">
    <location>
        <begin position="230"/>
        <end position="260"/>
    </location>
</feature>
<proteinExistence type="predicted"/>
<dbReference type="Proteomes" id="UP000472372">
    <property type="component" value="Chromosome 6"/>
</dbReference>
<organism evidence="4 5">
    <name type="scientific">Pyrenophora teres f. teres</name>
    <dbReference type="NCBI Taxonomy" id="97479"/>
    <lineage>
        <taxon>Eukaryota</taxon>
        <taxon>Fungi</taxon>
        <taxon>Dikarya</taxon>
        <taxon>Ascomycota</taxon>
        <taxon>Pezizomycotina</taxon>
        <taxon>Dothideomycetes</taxon>
        <taxon>Pleosporomycetidae</taxon>
        <taxon>Pleosporales</taxon>
        <taxon>Pleosporineae</taxon>
        <taxon>Pleosporaceae</taxon>
        <taxon>Pyrenophora</taxon>
    </lineage>
</organism>
<dbReference type="InterPro" id="IPR038609">
    <property type="entry name" value="HDA1_su2/3_sf"/>
</dbReference>
<evidence type="ECO:0000313" key="4">
    <source>
        <dbReference type="EMBL" id="CAE7185915.1"/>
    </source>
</evidence>
<dbReference type="InterPro" id="IPR016197">
    <property type="entry name" value="Chromo-like_dom_sf"/>
</dbReference>
<feature type="region of interest" description="Disordered" evidence="3">
    <location>
        <begin position="507"/>
        <end position="566"/>
    </location>
</feature>
<dbReference type="Gene3D" id="3.40.50.12360">
    <property type="match status" value="1"/>
</dbReference>
<feature type="compositionally biased region" description="Basic and acidic residues" evidence="3">
    <location>
        <begin position="507"/>
        <end position="518"/>
    </location>
</feature>
<gene>
    <name evidence="4" type="ORF">PTTW11_06881</name>
</gene>
<dbReference type="Pfam" id="PF11496">
    <property type="entry name" value="HDA2-3"/>
    <property type="match status" value="1"/>
</dbReference>
<dbReference type="CDD" id="cd00024">
    <property type="entry name" value="CD_CSD"/>
    <property type="match status" value="1"/>
</dbReference>
<evidence type="ECO:0000313" key="5">
    <source>
        <dbReference type="Proteomes" id="UP000472372"/>
    </source>
</evidence>